<dbReference type="Gene3D" id="3.40.50.12780">
    <property type="entry name" value="N-terminal domain of ligase-like"/>
    <property type="match status" value="1"/>
</dbReference>
<accession>A0A1I6UG76</accession>
<dbReference type="GO" id="GO:0006631">
    <property type="term" value="P:fatty acid metabolic process"/>
    <property type="evidence" value="ECO:0007669"/>
    <property type="project" value="TreeGrafter"/>
</dbReference>
<dbReference type="SUPFAM" id="SSF56801">
    <property type="entry name" value="Acetyl-CoA synthetase-like"/>
    <property type="match status" value="1"/>
</dbReference>
<comment type="similarity">
    <text evidence="1">Belongs to the ATP-dependent AMP-binding enzyme family.</text>
</comment>
<dbReference type="Proteomes" id="UP000183209">
    <property type="component" value="Unassembled WGS sequence"/>
</dbReference>
<sequence>MTPSFDKIHNQFKINGYHYDREGLAEVAYSFIKEGKAYEKSIGDFLLDWLSSNNEIQVFTSGSTGKPKQISLKKEHMVNSAIATGDFFGLKPGNTVLLCLPANYIAGKMMLIRAIILGLEIDFVEPNLEPLKGIKKCYDFVPMIPAQVEKSLIQIEQIKTVIIGGAPISSELSSKLLGKNTEFYSTYGMTETVTHVAVKKLNQLKPGESFNFKTLPNVSVCADERSCLVIDAPLVSDKRIVTNDVVNIISESEFEWLGRFDNVINSGGIKLFPEKLEDKLSQVIKERFFIASEPHESFGEQLILVIESDEADANELFSSIRGIKTIERYEIPKKIYSISKFVESENGKILRHDTLQSI</sequence>
<dbReference type="InterPro" id="IPR042099">
    <property type="entry name" value="ANL_N_sf"/>
</dbReference>
<dbReference type="EMBL" id="FPAG01000007">
    <property type="protein sequence ID" value="SFT00384.1"/>
    <property type="molecule type" value="Genomic_DNA"/>
</dbReference>
<gene>
    <name evidence="4" type="ORF">SAMN04487906_2449</name>
</gene>
<dbReference type="PANTHER" id="PTHR43201">
    <property type="entry name" value="ACYL-COA SYNTHETASE"/>
    <property type="match status" value="1"/>
</dbReference>
<organism evidence="4 5">
    <name type="scientific">Zhouia amylolytica</name>
    <dbReference type="NCBI Taxonomy" id="376730"/>
    <lineage>
        <taxon>Bacteria</taxon>
        <taxon>Pseudomonadati</taxon>
        <taxon>Bacteroidota</taxon>
        <taxon>Flavobacteriia</taxon>
        <taxon>Flavobacteriales</taxon>
        <taxon>Flavobacteriaceae</taxon>
        <taxon>Zhouia</taxon>
    </lineage>
</organism>
<dbReference type="PANTHER" id="PTHR43201:SF5">
    <property type="entry name" value="MEDIUM-CHAIN ACYL-COA LIGASE ACSF2, MITOCHONDRIAL"/>
    <property type="match status" value="1"/>
</dbReference>
<dbReference type="OrthoDB" id="8870348at2"/>
<dbReference type="GO" id="GO:0031956">
    <property type="term" value="F:medium-chain fatty acid-CoA ligase activity"/>
    <property type="evidence" value="ECO:0007669"/>
    <property type="project" value="TreeGrafter"/>
</dbReference>
<name>A0A1I6UG76_9FLAO</name>
<dbReference type="AlphaFoldDB" id="A0A1I6UG76"/>
<dbReference type="Gene3D" id="3.30.300.30">
    <property type="match status" value="1"/>
</dbReference>
<dbReference type="RefSeq" id="WP_074979146.1">
    <property type="nucleotide sequence ID" value="NZ_FPAG01000007.1"/>
</dbReference>
<evidence type="ECO:0000313" key="5">
    <source>
        <dbReference type="Proteomes" id="UP000183209"/>
    </source>
</evidence>
<evidence type="ECO:0000313" key="4">
    <source>
        <dbReference type="EMBL" id="SFT00384.1"/>
    </source>
</evidence>
<evidence type="ECO:0000256" key="1">
    <source>
        <dbReference type="ARBA" id="ARBA00006432"/>
    </source>
</evidence>
<dbReference type="InterPro" id="IPR000873">
    <property type="entry name" value="AMP-dep_synth/lig_dom"/>
</dbReference>
<reference evidence="4 5" key="1">
    <citation type="submission" date="2016-10" db="EMBL/GenBank/DDBJ databases">
        <authorList>
            <person name="de Groot N.N."/>
        </authorList>
    </citation>
    <scope>NUCLEOTIDE SEQUENCE [LARGE SCALE GENOMIC DNA]</scope>
    <source>
        <strain evidence="4 5">CGMCC 1.6114</strain>
    </source>
</reference>
<protein>
    <submittedName>
        <fullName evidence="4">O-succinylbenzoic acid--CoA ligase</fullName>
    </submittedName>
</protein>
<evidence type="ECO:0000256" key="2">
    <source>
        <dbReference type="ARBA" id="ARBA00022598"/>
    </source>
</evidence>
<keyword evidence="2 4" id="KW-0436">Ligase</keyword>
<dbReference type="Pfam" id="PF00501">
    <property type="entry name" value="AMP-binding"/>
    <property type="match status" value="1"/>
</dbReference>
<dbReference type="InterPro" id="IPR045851">
    <property type="entry name" value="AMP-bd_C_sf"/>
</dbReference>
<feature type="domain" description="AMP-dependent synthetase/ligase" evidence="3">
    <location>
        <begin position="58"/>
        <end position="201"/>
    </location>
</feature>
<evidence type="ECO:0000259" key="3">
    <source>
        <dbReference type="Pfam" id="PF00501"/>
    </source>
</evidence>
<proteinExistence type="inferred from homology"/>